<sequence>MKPRHLLGLSLFVAVLLIGGIFFPAVFSGAYESEFETPEYYIAHNSTTEEIEPWGIATENDSSDDIDPTPLEDLDDEKQSLFMTIYEEQQKEVYNPPVEDKYSSYIDLADREPYTMEICSDWVLTCDAYEQAPPSFPTDSIYAPGTAVQSELTIVEYEGETYVVIETYPSGSEPTIGPVGEEHIIKLVLFAPLSLAIGVAAVRARESYPKTVLTLTGYGIALLGMGLIAPYLHMFTETNILAYALELVLITWSVILVSGLYLWRSTRQLSTDDQDTADAETE</sequence>
<dbReference type="EMBL" id="FNLC01000003">
    <property type="protein sequence ID" value="SDR29347.1"/>
    <property type="molecule type" value="Genomic_DNA"/>
</dbReference>
<gene>
    <name evidence="2" type="ORF">SAMN04489842_3077</name>
</gene>
<dbReference type="Proteomes" id="UP000198848">
    <property type="component" value="Unassembled WGS sequence"/>
</dbReference>
<evidence type="ECO:0000256" key="1">
    <source>
        <dbReference type="SAM" id="Phobius"/>
    </source>
</evidence>
<feature type="transmembrane region" description="Helical" evidence="1">
    <location>
        <begin position="215"/>
        <end position="234"/>
    </location>
</feature>
<dbReference type="AlphaFoldDB" id="A0A1H1HV68"/>
<organism evidence="2 3">
    <name type="scientific">Natronobacterium texcoconense</name>
    <dbReference type="NCBI Taxonomy" id="1095778"/>
    <lineage>
        <taxon>Archaea</taxon>
        <taxon>Methanobacteriati</taxon>
        <taxon>Methanobacteriota</taxon>
        <taxon>Stenosarchaea group</taxon>
        <taxon>Halobacteria</taxon>
        <taxon>Halobacteriales</taxon>
        <taxon>Natrialbaceae</taxon>
        <taxon>Natronobacterium</taxon>
    </lineage>
</organism>
<dbReference type="STRING" id="1095778.SAMN04489842_3077"/>
<name>A0A1H1HV68_NATTX</name>
<proteinExistence type="predicted"/>
<keyword evidence="1" id="KW-1133">Transmembrane helix</keyword>
<accession>A0A1H1HV68</accession>
<evidence type="ECO:0000313" key="3">
    <source>
        <dbReference type="Proteomes" id="UP000198848"/>
    </source>
</evidence>
<reference evidence="3" key="1">
    <citation type="submission" date="2016-10" db="EMBL/GenBank/DDBJ databases">
        <authorList>
            <person name="Varghese N."/>
            <person name="Submissions S."/>
        </authorList>
    </citation>
    <scope>NUCLEOTIDE SEQUENCE [LARGE SCALE GENOMIC DNA]</scope>
    <source>
        <strain evidence="3">DSM 24767</strain>
    </source>
</reference>
<keyword evidence="3" id="KW-1185">Reference proteome</keyword>
<evidence type="ECO:0000313" key="2">
    <source>
        <dbReference type="EMBL" id="SDR29347.1"/>
    </source>
</evidence>
<feature type="transmembrane region" description="Helical" evidence="1">
    <location>
        <begin position="240"/>
        <end position="263"/>
    </location>
</feature>
<dbReference type="RefSeq" id="WP_090383622.1">
    <property type="nucleotide sequence ID" value="NZ_FNLC01000003.1"/>
</dbReference>
<protein>
    <submittedName>
        <fullName evidence="2">Uncharacterized protein</fullName>
    </submittedName>
</protein>
<keyword evidence="1" id="KW-0472">Membrane</keyword>
<keyword evidence="1" id="KW-0812">Transmembrane</keyword>
<dbReference type="OrthoDB" id="203822at2157"/>